<feature type="transmembrane region" description="Helical" evidence="1">
    <location>
        <begin position="16"/>
        <end position="38"/>
    </location>
</feature>
<keyword evidence="1" id="KW-0472">Membrane</keyword>
<evidence type="ECO:0000313" key="2">
    <source>
        <dbReference type="EMBL" id="SEO10100.1"/>
    </source>
</evidence>
<keyword evidence="3" id="KW-1185">Reference proteome</keyword>
<keyword evidence="1" id="KW-0812">Transmembrane</keyword>
<dbReference type="AlphaFoldDB" id="A0A1H8LYK7"/>
<keyword evidence="1" id="KW-1133">Transmembrane helix</keyword>
<protein>
    <submittedName>
        <fullName evidence="2">Uncharacterized protein</fullName>
    </submittedName>
</protein>
<gene>
    <name evidence="2" type="ORF">SAMN05216388_100855</name>
</gene>
<evidence type="ECO:0000313" key="3">
    <source>
        <dbReference type="Proteomes" id="UP000198775"/>
    </source>
</evidence>
<organism evidence="2 3">
    <name type="scientific">Halorientalis persicus</name>
    <dbReference type="NCBI Taxonomy" id="1367881"/>
    <lineage>
        <taxon>Archaea</taxon>
        <taxon>Methanobacteriati</taxon>
        <taxon>Methanobacteriota</taxon>
        <taxon>Stenosarchaea group</taxon>
        <taxon>Halobacteria</taxon>
        <taxon>Halobacteriales</taxon>
        <taxon>Haloarculaceae</taxon>
        <taxon>Halorientalis</taxon>
    </lineage>
</organism>
<proteinExistence type="predicted"/>
<reference evidence="3" key="1">
    <citation type="submission" date="2016-10" db="EMBL/GenBank/DDBJ databases">
        <authorList>
            <person name="Varghese N."/>
            <person name="Submissions S."/>
        </authorList>
    </citation>
    <scope>NUCLEOTIDE SEQUENCE [LARGE SCALE GENOMIC DNA]</scope>
    <source>
        <strain evidence="3">IBRC-M 10043</strain>
    </source>
</reference>
<accession>A0A1H8LYK7</accession>
<name>A0A1H8LYK7_9EURY</name>
<dbReference type="Proteomes" id="UP000198775">
    <property type="component" value="Unassembled WGS sequence"/>
</dbReference>
<dbReference type="RefSeq" id="WP_092659706.1">
    <property type="nucleotide sequence ID" value="NZ_FOCX01000008.1"/>
</dbReference>
<evidence type="ECO:0000256" key="1">
    <source>
        <dbReference type="SAM" id="Phobius"/>
    </source>
</evidence>
<dbReference type="EMBL" id="FOCX01000008">
    <property type="protein sequence ID" value="SEO10100.1"/>
    <property type="molecule type" value="Genomic_DNA"/>
</dbReference>
<sequence>MPIDSNLLDDGRSSRHAALVVVGALLVLFLVLGFAVAVSDFSAGEGEGSVANVTNIETSDAACGTHQRQSGSEAQRTAGGTTYLSLNGTIPVAAADSEVTAQVDEIGENRYRLNLQRSPGNRTADCYLEVRYNVTVAIPRAQEYTVLVTHDGFLKEMTYRTRRGGGGWMTGEVTRPPSMNESTWEHALNASEAYNRNLSS</sequence>